<keyword evidence="3" id="KW-1185">Reference proteome</keyword>
<evidence type="ECO:0000313" key="2">
    <source>
        <dbReference type="EMBL" id="KDO28451.1"/>
    </source>
</evidence>
<dbReference type="GeneID" id="24129022"/>
<dbReference type="AlphaFoldDB" id="A0A067CPI1"/>
<sequence length="292" mass="32846">MKLDVFRHLWGINPSKDVKTNLRVVQVLKELGYSGVEASLSAIQAHGGPAFLDELAAHDMKLIVGIYSGWTDYEPAAWEDKSVKAHLQQFENEIKQAHALSLRPVLLNAHAGADHWNDATCHEFFTAARSIAHDIPIAHETHRGRILWNPWRTLEMLRAYPELRLTMDFSHWVLGAERLLDTSWDAAWLETVLPHVAHIHGRIGSDEAPQVTDPTDPHVAASVERFDRLFASIWTCQAKAGLPLSTFTPEYGPSPYTPMAPFTGAPLSNVWEVCNRETKRQQARFQATMASF</sequence>
<dbReference type="Proteomes" id="UP000030745">
    <property type="component" value="Unassembled WGS sequence"/>
</dbReference>
<dbReference type="Pfam" id="PF01261">
    <property type="entry name" value="AP_endonuc_2"/>
    <property type="match status" value="1"/>
</dbReference>
<accession>A0A067CPI1</accession>
<feature type="domain" description="Xylose isomerase-like TIM barrel" evidence="1">
    <location>
        <begin position="26"/>
        <end position="200"/>
    </location>
</feature>
<dbReference type="EMBL" id="KK583211">
    <property type="protein sequence ID" value="KDO28451.1"/>
    <property type="molecule type" value="Genomic_DNA"/>
</dbReference>
<evidence type="ECO:0000259" key="1">
    <source>
        <dbReference type="Pfam" id="PF01261"/>
    </source>
</evidence>
<evidence type="ECO:0000313" key="3">
    <source>
        <dbReference type="Proteomes" id="UP000030745"/>
    </source>
</evidence>
<dbReference type="InterPro" id="IPR036237">
    <property type="entry name" value="Xyl_isomerase-like_sf"/>
</dbReference>
<dbReference type="VEuPathDB" id="FungiDB:SPRG_06689"/>
<dbReference type="OMA" id="YLHHLPF"/>
<dbReference type="OrthoDB" id="9971575at2759"/>
<name>A0A067CPI1_SAPPC</name>
<dbReference type="KEGG" id="spar:SPRG_06689"/>
<dbReference type="InterPro" id="IPR013022">
    <property type="entry name" value="Xyl_isomerase-like_TIM-brl"/>
</dbReference>
<reference evidence="2 3" key="1">
    <citation type="journal article" date="2013" name="PLoS Genet.">
        <title>Distinctive expansion of potential virulence genes in the genome of the oomycete fish pathogen Saprolegnia parasitica.</title>
        <authorList>
            <person name="Jiang R.H."/>
            <person name="de Bruijn I."/>
            <person name="Haas B.J."/>
            <person name="Belmonte R."/>
            <person name="Lobach L."/>
            <person name="Christie J."/>
            <person name="van den Ackerveken G."/>
            <person name="Bottin A."/>
            <person name="Bulone V."/>
            <person name="Diaz-Moreno S.M."/>
            <person name="Dumas B."/>
            <person name="Fan L."/>
            <person name="Gaulin E."/>
            <person name="Govers F."/>
            <person name="Grenville-Briggs L.J."/>
            <person name="Horner N.R."/>
            <person name="Levin J.Z."/>
            <person name="Mammella M."/>
            <person name="Meijer H.J."/>
            <person name="Morris P."/>
            <person name="Nusbaum C."/>
            <person name="Oome S."/>
            <person name="Phillips A.J."/>
            <person name="van Rooyen D."/>
            <person name="Rzeszutek E."/>
            <person name="Saraiva M."/>
            <person name="Secombes C.J."/>
            <person name="Seidl M.F."/>
            <person name="Snel B."/>
            <person name="Stassen J.H."/>
            <person name="Sykes S."/>
            <person name="Tripathy S."/>
            <person name="van den Berg H."/>
            <person name="Vega-Arreguin J.C."/>
            <person name="Wawra S."/>
            <person name="Young S.K."/>
            <person name="Zeng Q."/>
            <person name="Dieguez-Uribeondo J."/>
            <person name="Russ C."/>
            <person name="Tyler B.M."/>
            <person name="van West P."/>
        </authorList>
    </citation>
    <scope>NUCLEOTIDE SEQUENCE [LARGE SCALE GENOMIC DNA]</scope>
    <source>
        <strain evidence="2 3">CBS 223.65</strain>
    </source>
</reference>
<proteinExistence type="predicted"/>
<dbReference type="Gene3D" id="3.20.20.150">
    <property type="entry name" value="Divalent-metal-dependent TIM barrel enzymes"/>
    <property type="match status" value="1"/>
</dbReference>
<organism evidence="2 3">
    <name type="scientific">Saprolegnia parasitica (strain CBS 223.65)</name>
    <dbReference type="NCBI Taxonomy" id="695850"/>
    <lineage>
        <taxon>Eukaryota</taxon>
        <taxon>Sar</taxon>
        <taxon>Stramenopiles</taxon>
        <taxon>Oomycota</taxon>
        <taxon>Saprolegniomycetes</taxon>
        <taxon>Saprolegniales</taxon>
        <taxon>Saprolegniaceae</taxon>
        <taxon>Saprolegnia</taxon>
    </lineage>
</organism>
<protein>
    <recommendedName>
        <fullName evidence="1">Xylose isomerase-like TIM barrel domain-containing protein</fullName>
    </recommendedName>
</protein>
<gene>
    <name evidence="2" type="ORF">SPRG_06689</name>
</gene>
<dbReference type="SUPFAM" id="SSF51658">
    <property type="entry name" value="Xylose isomerase-like"/>
    <property type="match status" value="1"/>
</dbReference>
<dbReference type="RefSeq" id="XP_012200891.1">
    <property type="nucleotide sequence ID" value="XM_012345501.1"/>
</dbReference>